<evidence type="ECO:0000313" key="3">
    <source>
        <dbReference type="EMBL" id="AMM33915.1"/>
    </source>
</evidence>
<protein>
    <recommendedName>
        <fullName evidence="5">DUF4064 domain-containing protein</fullName>
    </recommendedName>
</protein>
<feature type="transmembrane region" description="Helical" evidence="2">
    <location>
        <begin position="191"/>
        <end position="214"/>
    </location>
</feature>
<dbReference type="KEGG" id="satk:SA2016_3252"/>
<evidence type="ECO:0000256" key="1">
    <source>
        <dbReference type="SAM" id="MobiDB-lite"/>
    </source>
</evidence>
<proteinExistence type="predicted"/>
<accession>A0A127A5L4</accession>
<evidence type="ECO:0000313" key="4">
    <source>
        <dbReference type="Proteomes" id="UP000070134"/>
    </source>
</evidence>
<feature type="transmembrane region" description="Helical" evidence="2">
    <location>
        <begin position="226"/>
        <end position="257"/>
    </location>
</feature>
<keyword evidence="2" id="KW-0472">Membrane</keyword>
<evidence type="ECO:0008006" key="5">
    <source>
        <dbReference type="Google" id="ProtNLM"/>
    </source>
</evidence>
<sequence length="289" mass="30076">MSTPPVPPNGAEQHHGDQKPGPEQAGPGQAGPGDQGGPAARPAPRYGQYAPGFGEGQQPPAYGQQQPPAYGQQPGYGQQQPPAYGQQPPAYGQQPGYGQQGGYGQPWQQPAAPGYGAPGFGAPSPEAQRTAVRRASLLIFITAAAEVVIGFFATFVTLNTPTSALRNLFDDAGGASSGITFEQFRQIISTFVWLAMAGVVVNAAVLVLCGVFLMRGRRWARILGTVFLCLTLGAFLAGGVFSLITIGLAVASVVLLFRPAVTAFLAAQNQFANPYTTPKGPTFGNPYGQ</sequence>
<dbReference type="PATRIC" id="fig|37927.3.peg.3337"/>
<feature type="region of interest" description="Disordered" evidence="1">
    <location>
        <begin position="1"/>
        <end position="125"/>
    </location>
</feature>
<reference evidence="3 4" key="1">
    <citation type="submission" date="2016-02" db="EMBL/GenBank/DDBJ databases">
        <title>Complete genome of Sinomonas atrocyanea KCTC 3377.</title>
        <authorList>
            <person name="Kim K.M."/>
        </authorList>
    </citation>
    <scope>NUCLEOTIDE SEQUENCE [LARGE SCALE GENOMIC DNA]</scope>
    <source>
        <strain evidence="3 4">KCTC 3377</strain>
    </source>
</reference>
<name>A0A127A5L4_9MICC</name>
<keyword evidence="4" id="KW-1185">Reference proteome</keyword>
<dbReference type="STRING" id="37927.SA2016_3252"/>
<dbReference type="EMBL" id="CP014518">
    <property type="protein sequence ID" value="AMM33915.1"/>
    <property type="molecule type" value="Genomic_DNA"/>
</dbReference>
<feature type="compositionally biased region" description="Low complexity" evidence="1">
    <location>
        <begin position="37"/>
        <end position="97"/>
    </location>
</feature>
<keyword evidence="2" id="KW-0812">Transmembrane</keyword>
<keyword evidence="2" id="KW-1133">Transmembrane helix</keyword>
<organism evidence="3 4">
    <name type="scientific">Sinomonas atrocyanea</name>
    <dbReference type="NCBI Taxonomy" id="37927"/>
    <lineage>
        <taxon>Bacteria</taxon>
        <taxon>Bacillati</taxon>
        <taxon>Actinomycetota</taxon>
        <taxon>Actinomycetes</taxon>
        <taxon>Micrococcales</taxon>
        <taxon>Micrococcaceae</taxon>
        <taxon>Sinomonas</taxon>
    </lineage>
</organism>
<gene>
    <name evidence="3" type="ORF">SA2016_3252</name>
</gene>
<evidence type="ECO:0000256" key="2">
    <source>
        <dbReference type="SAM" id="Phobius"/>
    </source>
</evidence>
<feature type="compositionally biased region" description="Low complexity" evidence="1">
    <location>
        <begin position="105"/>
        <end position="123"/>
    </location>
</feature>
<dbReference type="RefSeq" id="WP_066500015.1">
    <property type="nucleotide sequence ID" value="NZ_BJMO01000009.1"/>
</dbReference>
<feature type="transmembrane region" description="Helical" evidence="2">
    <location>
        <begin position="137"/>
        <end position="158"/>
    </location>
</feature>
<dbReference type="AlphaFoldDB" id="A0A127A5L4"/>
<dbReference type="Proteomes" id="UP000070134">
    <property type="component" value="Chromosome"/>
</dbReference>